<dbReference type="Pfam" id="PF13855">
    <property type="entry name" value="LRR_8"/>
    <property type="match status" value="2"/>
</dbReference>
<protein>
    <recommendedName>
        <fullName evidence="6">L domain-like protein</fullName>
    </recommendedName>
</protein>
<dbReference type="InterPro" id="IPR050216">
    <property type="entry name" value="LRR_domain-containing"/>
</dbReference>
<organism evidence="4 5">
    <name type="scientific">Mucor flavus</name>
    <dbReference type="NCBI Taxonomy" id="439312"/>
    <lineage>
        <taxon>Eukaryota</taxon>
        <taxon>Fungi</taxon>
        <taxon>Fungi incertae sedis</taxon>
        <taxon>Mucoromycota</taxon>
        <taxon>Mucoromycotina</taxon>
        <taxon>Mucoromycetes</taxon>
        <taxon>Mucorales</taxon>
        <taxon>Mucorineae</taxon>
        <taxon>Mucoraceae</taxon>
        <taxon>Mucor</taxon>
    </lineage>
</organism>
<dbReference type="SMART" id="SM00364">
    <property type="entry name" value="LRR_BAC"/>
    <property type="match status" value="5"/>
</dbReference>
<dbReference type="InterPro" id="IPR003591">
    <property type="entry name" value="Leu-rich_rpt_typical-subtyp"/>
</dbReference>
<reference evidence="4 5" key="1">
    <citation type="submission" date="2024-04" db="EMBL/GenBank/DDBJ databases">
        <title>genome sequences of Mucor flavus KT1a and Helicostylum pulchrum KT1b strains isolated from the surface of a dry-aged beef.</title>
        <authorList>
            <person name="Toyotome T."/>
            <person name="Hosono M."/>
            <person name="Torimaru M."/>
            <person name="Fukuda K."/>
            <person name="Mikami N."/>
        </authorList>
    </citation>
    <scope>NUCLEOTIDE SEQUENCE [LARGE SCALE GENOMIC DNA]</scope>
    <source>
        <strain evidence="4 5">KT1a</strain>
    </source>
</reference>
<dbReference type="InterPro" id="IPR032675">
    <property type="entry name" value="LRR_dom_sf"/>
</dbReference>
<gene>
    <name evidence="4" type="ORF">MFLAVUS_010464</name>
</gene>
<dbReference type="SUPFAM" id="SSF52058">
    <property type="entry name" value="L domain-like"/>
    <property type="match status" value="1"/>
</dbReference>
<dbReference type="InterPro" id="IPR001611">
    <property type="entry name" value="Leu-rich_rpt"/>
</dbReference>
<dbReference type="PROSITE" id="PS51450">
    <property type="entry name" value="LRR"/>
    <property type="match status" value="2"/>
</dbReference>
<evidence type="ECO:0008006" key="6">
    <source>
        <dbReference type="Google" id="ProtNLM"/>
    </source>
</evidence>
<dbReference type="PRINTS" id="PR00019">
    <property type="entry name" value="LEURICHRPT"/>
</dbReference>
<proteinExistence type="predicted"/>
<evidence type="ECO:0000256" key="1">
    <source>
        <dbReference type="ARBA" id="ARBA00022614"/>
    </source>
</evidence>
<evidence type="ECO:0000256" key="3">
    <source>
        <dbReference type="SAM" id="Coils"/>
    </source>
</evidence>
<evidence type="ECO:0000256" key="2">
    <source>
        <dbReference type="ARBA" id="ARBA00022737"/>
    </source>
</evidence>
<name>A0ABP9ZCY3_9FUNG</name>
<keyword evidence="3" id="KW-0175">Coiled coil</keyword>
<evidence type="ECO:0000313" key="5">
    <source>
        <dbReference type="Proteomes" id="UP001473302"/>
    </source>
</evidence>
<accession>A0ABP9ZCY3</accession>
<feature type="coiled-coil region" evidence="3">
    <location>
        <begin position="525"/>
        <end position="570"/>
    </location>
</feature>
<dbReference type="PANTHER" id="PTHR48051">
    <property type="match status" value="1"/>
</dbReference>
<sequence>MGAVSSKNKKTYGSKIFGYTTSIKASVYIKEEKEDALLFKPFLYGLGMIQHSLSQLSIADNSSRTDSGFLLYEKNGQLWKDLTYVDQTYYQDDTDTTTVVKQPEPEIIYGPNIPFYFNDISTVCTSFHDINLSKRGFGTINSNIGLLSMIKRLDLSFNHLQELPQEIGYLQQLEYLTISHNQLKSIPDSICHLSRLIEFNISHNQLEQLTPYLCQLSKLQVLNLSHNQLKEMTVISIQSSLTQLDVSYNPISILPAEITQLPFLRRLRLEGCPLSTSVDHFSSVHNAPSLLEICARKVVKEKKNTEKLTQELIDYISNYKVCSYCQGPYFDLYVSRGRWIDRNDVWIPLEYRLCSAHWSDESDRIYTMFSSCLEPSCNSIVRQPLLPDGNENLDSVVKRWKTTDYIIDVMLKKIFSTKRKQDPGRHNTSKITMDPASTAILTRHFSPLSCRAKSPSDLLDIVGYPTTVLFSPPILYPSPLQQEENQRQRLTIRNNATPNHDTLLLETSREDKTLVEEDLTTTLEVIRLHQKLIEFEQERELWQEKLQGYIEREEHMRKIIQEQLNQLQVKFNKPKRHDSYRTTSTQSSWLTEPEEPDNYYYYSYPKKPVYYHSYYYQPYPHYYYD</sequence>
<keyword evidence="5" id="KW-1185">Reference proteome</keyword>
<comment type="caution">
    <text evidence="4">The sequence shown here is derived from an EMBL/GenBank/DDBJ whole genome shotgun (WGS) entry which is preliminary data.</text>
</comment>
<dbReference type="SMART" id="SM00369">
    <property type="entry name" value="LRR_TYP"/>
    <property type="match status" value="4"/>
</dbReference>
<dbReference type="PANTHER" id="PTHR48051:SF46">
    <property type="entry name" value="LEUCINE RICH REPEAT-CONTAINING DOMAIN PROTEIN"/>
    <property type="match status" value="1"/>
</dbReference>
<keyword evidence="1" id="KW-0433">Leucine-rich repeat</keyword>
<dbReference type="Proteomes" id="UP001473302">
    <property type="component" value="Unassembled WGS sequence"/>
</dbReference>
<dbReference type="EMBL" id="BAABUK010000036">
    <property type="protein sequence ID" value="GAA5816929.1"/>
    <property type="molecule type" value="Genomic_DNA"/>
</dbReference>
<dbReference type="Gene3D" id="3.80.10.10">
    <property type="entry name" value="Ribonuclease Inhibitor"/>
    <property type="match status" value="2"/>
</dbReference>
<keyword evidence="2" id="KW-0677">Repeat</keyword>
<evidence type="ECO:0000313" key="4">
    <source>
        <dbReference type="EMBL" id="GAA5816929.1"/>
    </source>
</evidence>